<reference evidence="3" key="1">
    <citation type="submission" date="2021-02" db="EMBL/GenBank/DDBJ databases">
        <authorList>
            <person name="Nowell W R."/>
        </authorList>
    </citation>
    <scope>NUCLEOTIDE SEQUENCE</scope>
</reference>
<comment type="caution">
    <text evidence="3">The sequence shown here is derived from an EMBL/GenBank/DDBJ whole genome shotgun (WGS) entry which is preliminary data.</text>
</comment>
<protein>
    <submittedName>
        <fullName evidence="3">Uncharacterized protein</fullName>
    </submittedName>
</protein>
<dbReference type="Proteomes" id="UP000663852">
    <property type="component" value="Unassembled WGS sequence"/>
</dbReference>
<feature type="chain" id="PRO_5036222517" evidence="1">
    <location>
        <begin position="18"/>
        <end position="296"/>
    </location>
</feature>
<evidence type="ECO:0000313" key="4">
    <source>
        <dbReference type="Proteomes" id="UP000663828"/>
    </source>
</evidence>
<organism evidence="3 4">
    <name type="scientific">Adineta ricciae</name>
    <name type="common">Rotifer</name>
    <dbReference type="NCBI Taxonomy" id="249248"/>
    <lineage>
        <taxon>Eukaryota</taxon>
        <taxon>Metazoa</taxon>
        <taxon>Spiralia</taxon>
        <taxon>Gnathifera</taxon>
        <taxon>Rotifera</taxon>
        <taxon>Eurotatoria</taxon>
        <taxon>Bdelloidea</taxon>
        <taxon>Adinetida</taxon>
        <taxon>Adinetidae</taxon>
        <taxon>Adineta</taxon>
    </lineage>
</organism>
<dbReference type="Proteomes" id="UP000663828">
    <property type="component" value="Unassembled WGS sequence"/>
</dbReference>
<proteinExistence type="predicted"/>
<dbReference type="EMBL" id="CAJNOJ010000004">
    <property type="protein sequence ID" value="CAF0742545.1"/>
    <property type="molecule type" value="Genomic_DNA"/>
</dbReference>
<keyword evidence="1" id="KW-0732">Signal</keyword>
<accession>A0A813P351</accession>
<name>A0A813P351_ADIRI</name>
<feature type="signal peptide" evidence="1">
    <location>
        <begin position="1"/>
        <end position="17"/>
    </location>
</feature>
<dbReference type="OrthoDB" id="10001009at2759"/>
<dbReference type="EMBL" id="CAJNOR010000002">
    <property type="protein sequence ID" value="CAF0744345.1"/>
    <property type="molecule type" value="Genomic_DNA"/>
</dbReference>
<keyword evidence="4" id="KW-1185">Reference proteome</keyword>
<evidence type="ECO:0000256" key="1">
    <source>
        <dbReference type="SAM" id="SignalP"/>
    </source>
</evidence>
<evidence type="ECO:0000313" key="3">
    <source>
        <dbReference type="EMBL" id="CAF0744345.1"/>
    </source>
</evidence>
<sequence>MIFLFFLILTFFAPYFCFLKCIGGSSCQIKLNSNSRAPRQKDLLETCKVVNLLSCSMYMKIDFNERQIYLSFQHPSPTTSSPHSYPNDLLADNPQSSIIHRYTATFHVGDQNRTQLYIWLQCRYRDYCAQVELRKFWGRYVSFDDRYNTLSVLYEFLQPVRSNSINCFDNEFNQTVECPTHQKTCWASSDGLQKCVGNYSDEFIYSYNQVYNPHRLSSENVLYTLACRSDSCNDNQTVDELSALAREFAENRWSLERRTTVQNSTAVRLCISSYQILCFCLAILCKHTFPKVHDHL</sequence>
<dbReference type="AlphaFoldDB" id="A0A813P351"/>
<evidence type="ECO:0000313" key="2">
    <source>
        <dbReference type="EMBL" id="CAF0742545.1"/>
    </source>
</evidence>
<gene>
    <name evidence="2" type="ORF">EDS130_LOCUS1824</name>
    <name evidence="3" type="ORF">XAT740_LOCUS77</name>
</gene>